<protein>
    <submittedName>
        <fullName evidence="4">Glutamate receptor_ ionotropic kainate 2like</fullName>
    </submittedName>
</protein>
<gene>
    <name evidence="4" type="ORF">FKW44_023297</name>
</gene>
<dbReference type="EMBL" id="CP045907">
    <property type="protein sequence ID" value="QQP35150.1"/>
    <property type="molecule type" value="Genomic_DNA"/>
</dbReference>
<proteinExistence type="inferred from homology"/>
<evidence type="ECO:0000313" key="4">
    <source>
        <dbReference type="EMBL" id="QQP35150.1"/>
    </source>
</evidence>
<sequence length="62" mass="7560">IWLYILFAYVLVSITIWIIARFSPYEWAYPHPCQDRHRLFYQNDFTLPNSFWFAIGTLMQQG</sequence>
<organism evidence="4 5">
    <name type="scientific">Caligus rogercresseyi</name>
    <name type="common">Sea louse</name>
    <dbReference type="NCBI Taxonomy" id="217165"/>
    <lineage>
        <taxon>Eukaryota</taxon>
        <taxon>Metazoa</taxon>
        <taxon>Ecdysozoa</taxon>
        <taxon>Arthropoda</taxon>
        <taxon>Crustacea</taxon>
        <taxon>Multicrustacea</taxon>
        <taxon>Hexanauplia</taxon>
        <taxon>Copepoda</taxon>
        <taxon>Siphonostomatoida</taxon>
        <taxon>Caligidae</taxon>
        <taxon>Caligus</taxon>
    </lineage>
</organism>
<feature type="non-terminal residue" evidence="4">
    <location>
        <position position="1"/>
    </location>
</feature>
<evidence type="ECO:0000256" key="2">
    <source>
        <dbReference type="SAM" id="Phobius"/>
    </source>
</evidence>
<dbReference type="GO" id="GO:0016020">
    <property type="term" value="C:membrane"/>
    <property type="evidence" value="ECO:0007669"/>
    <property type="project" value="InterPro"/>
</dbReference>
<dbReference type="Pfam" id="PF00060">
    <property type="entry name" value="Lig_chan"/>
    <property type="match status" value="1"/>
</dbReference>
<keyword evidence="5" id="KW-1185">Reference proteome</keyword>
<keyword evidence="4" id="KW-0675">Receptor</keyword>
<dbReference type="Gene3D" id="1.10.287.70">
    <property type="match status" value="1"/>
</dbReference>
<keyword evidence="2" id="KW-1133">Transmembrane helix</keyword>
<dbReference type="Proteomes" id="UP000595437">
    <property type="component" value="Chromosome 18"/>
</dbReference>
<dbReference type="InterPro" id="IPR001320">
    <property type="entry name" value="Iontro_rcpt_C"/>
</dbReference>
<evidence type="ECO:0000256" key="1">
    <source>
        <dbReference type="ARBA" id="ARBA00008685"/>
    </source>
</evidence>
<keyword evidence="2" id="KW-0472">Membrane</keyword>
<keyword evidence="2" id="KW-0812">Transmembrane</keyword>
<reference evidence="5" key="1">
    <citation type="submission" date="2021-01" db="EMBL/GenBank/DDBJ databases">
        <title>Caligus Genome Assembly.</title>
        <authorList>
            <person name="Gallardo-Escarate C."/>
        </authorList>
    </citation>
    <scope>NUCLEOTIDE SEQUENCE [LARGE SCALE GENOMIC DNA]</scope>
</reference>
<dbReference type="GO" id="GO:0015276">
    <property type="term" value="F:ligand-gated monoatomic ion channel activity"/>
    <property type="evidence" value="ECO:0007669"/>
    <property type="project" value="InterPro"/>
</dbReference>
<dbReference type="OrthoDB" id="5984008at2759"/>
<accession>A0A7T8GP43</accession>
<name>A0A7T8GP43_CALRO</name>
<feature type="transmembrane region" description="Helical" evidence="2">
    <location>
        <begin position="6"/>
        <end position="22"/>
    </location>
</feature>
<evidence type="ECO:0000259" key="3">
    <source>
        <dbReference type="Pfam" id="PF00060"/>
    </source>
</evidence>
<dbReference type="AlphaFoldDB" id="A0A7T8GP43"/>
<feature type="domain" description="Ionotropic glutamate receptor C-terminal" evidence="3">
    <location>
        <begin position="1"/>
        <end position="62"/>
    </location>
</feature>
<evidence type="ECO:0000313" key="5">
    <source>
        <dbReference type="Proteomes" id="UP000595437"/>
    </source>
</evidence>
<comment type="similarity">
    <text evidence="1">Belongs to the glutamate-gated ion channel (TC 1.A.10.1) family.</text>
</comment>